<dbReference type="EMBL" id="JACHIT010000001">
    <property type="protein sequence ID" value="MBB5912020.1"/>
    <property type="molecule type" value="Genomic_DNA"/>
</dbReference>
<dbReference type="Pfam" id="PF00691">
    <property type="entry name" value="OmpA"/>
    <property type="match status" value="1"/>
</dbReference>
<dbReference type="Proteomes" id="UP000540412">
    <property type="component" value="Unassembled WGS sequence"/>
</dbReference>
<keyword evidence="5" id="KW-1185">Reference proteome</keyword>
<organism evidence="4 5">
    <name type="scientific">Nocardia transvalensis</name>
    <dbReference type="NCBI Taxonomy" id="37333"/>
    <lineage>
        <taxon>Bacteria</taxon>
        <taxon>Bacillati</taxon>
        <taxon>Actinomycetota</taxon>
        <taxon>Actinomycetes</taxon>
        <taxon>Mycobacteriales</taxon>
        <taxon>Nocardiaceae</taxon>
        <taxon>Nocardia</taxon>
    </lineage>
</organism>
<dbReference type="SUPFAM" id="SSF103088">
    <property type="entry name" value="OmpA-like"/>
    <property type="match status" value="1"/>
</dbReference>
<dbReference type="PROSITE" id="PS51257">
    <property type="entry name" value="PROKAR_LIPOPROTEIN"/>
    <property type="match status" value="1"/>
</dbReference>
<evidence type="ECO:0000259" key="3">
    <source>
        <dbReference type="PROSITE" id="PS51123"/>
    </source>
</evidence>
<name>A0A7W9P9R4_9NOCA</name>
<dbReference type="RefSeq" id="WP_040753095.1">
    <property type="nucleotide sequence ID" value="NZ_JACHIT010000001.1"/>
</dbReference>
<accession>A0A7W9P9R4</accession>
<keyword evidence="1" id="KW-0472">Membrane</keyword>
<reference evidence="4 5" key="1">
    <citation type="submission" date="2020-08" db="EMBL/GenBank/DDBJ databases">
        <title>Sequencing the genomes of 1000 actinobacteria strains.</title>
        <authorList>
            <person name="Klenk H.-P."/>
        </authorList>
    </citation>
    <scope>NUCLEOTIDE SEQUENCE [LARGE SCALE GENOMIC DNA]</scope>
    <source>
        <strain evidence="4 5">DSM 43582</strain>
    </source>
</reference>
<evidence type="ECO:0000313" key="4">
    <source>
        <dbReference type="EMBL" id="MBB5912020.1"/>
    </source>
</evidence>
<proteinExistence type="predicted"/>
<dbReference type="InterPro" id="IPR006665">
    <property type="entry name" value="OmpA-like"/>
</dbReference>
<evidence type="ECO:0000256" key="2">
    <source>
        <dbReference type="SAM" id="SignalP"/>
    </source>
</evidence>
<dbReference type="InterPro" id="IPR036737">
    <property type="entry name" value="OmpA-like_sf"/>
</dbReference>
<sequence length="172" mass="16959">MKSAGLIAGIAAATVLVTTAACSSDNSSGSATSTALSNSALRSSVAATASSMVSTALDAAQQKVQDVINGALAATPITFDSGSSDLTAIDHATLKLIAAALNGNDTRIEIHTYAEGTDPTAANALAAARGNNIAAELIDGGVDRARITVRSTANPNDPAVQVDQAHVTVVGG</sequence>
<keyword evidence="2" id="KW-0732">Signal</keyword>
<gene>
    <name evidence="4" type="ORF">BJY24_000887</name>
</gene>
<evidence type="ECO:0000313" key="5">
    <source>
        <dbReference type="Proteomes" id="UP000540412"/>
    </source>
</evidence>
<dbReference type="Gene3D" id="3.30.1330.60">
    <property type="entry name" value="OmpA-like domain"/>
    <property type="match status" value="1"/>
</dbReference>
<feature type="chain" id="PRO_5030760680" evidence="2">
    <location>
        <begin position="24"/>
        <end position="172"/>
    </location>
</feature>
<dbReference type="PROSITE" id="PS51123">
    <property type="entry name" value="OMPA_2"/>
    <property type="match status" value="1"/>
</dbReference>
<feature type="signal peptide" evidence="2">
    <location>
        <begin position="1"/>
        <end position="23"/>
    </location>
</feature>
<dbReference type="GO" id="GO:0016020">
    <property type="term" value="C:membrane"/>
    <property type="evidence" value="ECO:0007669"/>
    <property type="project" value="UniProtKB-UniRule"/>
</dbReference>
<evidence type="ECO:0000256" key="1">
    <source>
        <dbReference type="PROSITE-ProRule" id="PRU00473"/>
    </source>
</evidence>
<protein>
    <submittedName>
        <fullName evidence="4">Outer membrane protein OmpA-like peptidoglycan-associated protein</fullName>
    </submittedName>
</protein>
<comment type="caution">
    <text evidence="4">The sequence shown here is derived from an EMBL/GenBank/DDBJ whole genome shotgun (WGS) entry which is preliminary data.</text>
</comment>
<dbReference type="AlphaFoldDB" id="A0A7W9P9R4"/>
<feature type="domain" description="OmpA-like" evidence="3">
    <location>
        <begin position="64"/>
        <end position="172"/>
    </location>
</feature>